<proteinExistence type="predicted"/>
<dbReference type="InterPro" id="IPR038765">
    <property type="entry name" value="Papain-like_cys_pep_sf"/>
</dbReference>
<organism evidence="3">
    <name type="scientific">Archangium violaceum</name>
    <dbReference type="NCBI Taxonomy" id="83451"/>
    <lineage>
        <taxon>Bacteria</taxon>
        <taxon>Pseudomonadati</taxon>
        <taxon>Myxococcota</taxon>
        <taxon>Myxococcia</taxon>
        <taxon>Myxococcales</taxon>
        <taxon>Cystobacterineae</taxon>
        <taxon>Archangiaceae</taxon>
        <taxon>Archangium</taxon>
    </lineage>
</organism>
<dbReference type="Pfam" id="PF05257">
    <property type="entry name" value="CHAP"/>
    <property type="match status" value="1"/>
</dbReference>
<feature type="domain" description="Peptidase C51" evidence="2">
    <location>
        <begin position="95"/>
        <end position="154"/>
    </location>
</feature>
<accession>A0A3Q8I9Y6</accession>
<dbReference type="SUPFAM" id="SSF54001">
    <property type="entry name" value="Cysteine proteinases"/>
    <property type="match status" value="1"/>
</dbReference>
<dbReference type="EMBL" id="MH908907">
    <property type="protein sequence ID" value="AYM53628.1"/>
    <property type="molecule type" value="Genomic_DNA"/>
</dbReference>
<feature type="signal peptide" evidence="1">
    <location>
        <begin position="1"/>
        <end position="22"/>
    </location>
</feature>
<dbReference type="InterPro" id="IPR007921">
    <property type="entry name" value="CHAP_dom"/>
</dbReference>
<reference evidence="3" key="1">
    <citation type="journal article" date="2018" name="J. Ind. Microbiol. Biotechnol.">
        <title>Genome mining reveals uncommon alkylpyrones as type III PKS products from myxobacteria.</title>
        <authorList>
            <person name="Hug J.J."/>
            <person name="Panter F."/>
            <person name="Krug D."/>
            <person name="Muller R."/>
        </authorList>
    </citation>
    <scope>NUCLEOTIDE SEQUENCE</scope>
    <source>
        <strain evidence="3">MCy8337</strain>
    </source>
</reference>
<evidence type="ECO:0000256" key="1">
    <source>
        <dbReference type="SAM" id="SignalP"/>
    </source>
</evidence>
<dbReference type="AlphaFoldDB" id="A0A3Q8I9Y6"/>
<dbReference type="Gene3D" id="3.90.1720.10">
    <property type="entry name" value="endopeptidase domain like (from Nostoc punctiforme)"/>
    <property type="match status" value="1"/>
</dbReference>
<evidence type="ECO:0000313" key="3">
    <source>
        <dbReference type="EMBL" id="AYM53628.1"/>
    </source>
</evidence>
<evidence type="ECO:0000259" key="2">
    <source>
        <dbReference type="Pfam" id="PF05257"/>
    </source>
</evidence>
<keyword evidence="1" id="KW-0732">Signal</keyword>
<protein>
    <recommendedName>
        <fullName evidence="2">Peptidase C51 domain-containing protein</fullName>
    </recommendedName>
</protein>
<feature type="chain" id="PRO_5018635952" description="Peptidase C51 domain-containing protein" evidence="1">
    <location>
        <begin position="23"/>
        <end position="215"/>
    </location>
</feature>
<name>A0A3Q8I9Y6_9BACT</name>
<sequence length="215" mass="23835">MHRAFLLCALMGVMLWGTDAEAARRATSNRSTRNASGTLARRAASRASLWVGLPSLRRVSLSVNDDCSGLANLAYRKRGLSLLPERTLPGENGVAAIYRKARSLGSLHETPRPGDLVFFRETYDRNRDGRRNDGLTHIGVVERVDRDGTVTFVHRAGGGVKRAKLHLSQPALRRDAKGRVLNDYLRRPEKATYPRLAGELLAGFATVDQRWFTSP</sequence>